<reference evidence="2" key="3">
    <citation type="submission" date="2022-06" db="EMBL/GenBank/DDBJ databases">
        <title>Leptospira isolates from biofilms formed at urban environments.</title>
        <authorList>
            <person name="Ribeiro P.S."/>
            <person name="Sousa T."/>
            <person name="Carvalho N."/>
            <person name="Aburjaile F."/>
            <person name="Neves F."/>
            <person name="Oliveira D."/>
            <person name="Blanco L."/>
            <person name="Lima J."/>
            <person name="Costa F."/>
            <person name="Brenig B."/>
            <person name="Soares S."/>
            <person name="Ramos R."/>
            <person name="Goes-Neto A."/>
            <person name="Matiuzzi M."/>
            <person name="Azevedo V."/>
            <person name="Ristow P."/>
        </authorList>
    </citation>
    <scope>NUCLEOTIDE SEQUENCE</scope>
    <source>
        <strain evidence="2">VSF7</strain>
    </source>
</reference>
<dbReference type="EMBL" id="JAMQQD010000001">
    <property type="protein sequence ID" value="MCW7514419.1"/>
    <property type="molecule type" value="Genomic_DNA"/>
</dbReference>
<accession>A0A5F2AGE9</accession>
<feature type="transmembrane region" description="Helical" evidence="1">
    <location>
        <begin position="29"/>
        <end position="48"/>
    </location>
</feature>
<reference evidence="4" key="2">
    <citation type="journal article" date="2019" name="PLoS Negl. Trop. Dis.">
        <title>Revisiting the worldwide diversity of Leptospira species in the environment.</title>
        <authorList>
            <person name="Vincent A.T."/>
            <person name="Schiettekatte O."/>
            <person name="Bourhy P."/>
            <person name="Veyrier F.J."/>
            <person name="Picardeau M."/>
        </authorList>
    </citation>
    <scope>NUCLEOTIDE SEQUENCE [LARGE SCALE GENOMIC DNA]</scope>
    <source>
        <strain evidence="4">201702449</strain>
    </source>
</reference>
<evidence type="ECO:0000313" key="2">
    <source>
        <dbReference type="EMBL" id="MCW7514419.1"/>
    </source>
</evidence>
<organism evidence="2 5">
    <name type="scientific">Leptospira levettii</name>
    <dbReference type="NCBI Taxonomy" id="2023178"/>
    <lineage>
        <taxon>Bacteria</taxon>
        <taxon>Pseudomonadati</taxon>
        <taxon>Spirochaetota</taxon>
        <taxon>Spirochaetia</taxon>
        <taxon>Leptospirales</taxon>
        <taxon>Leptospiraceae</taxon>
        <taxon>Leptospira</taxon>
    </lineage>
</organism>
<evidence type="ECO:0000313" key="4">
    <source>
        <dbReference type="Proteomes" id="UP000297352"/>
    </source>
</evidence>
<sequence>MLRIIFTYLILLTIVYLSFYGMGSFVPGNWNLVLLSALKFLFISYVFMNLMRAHFFWKLIFSTLIFVYSFGIWYMT</sequence>
<keyword evidence="1" id="KW-0472">Membrane</keyword>
<protein>
    <submittedName>
        <fullName evidence="2">Prokaryotic cytochrome C oxidase subunit IV</fullName>
    </submittedName>
</protein>
<dbReference type="Proteomes" id="UP001209694">
    <property type="component" value="Unassembled WGS sequence"/>
</dbReference>
<dbReference type="EMBL" id="RQGI01000027">
    <property type="protein sequence ID" value="TGL71562.1"/>
    <property type="molecule type" value="Genomic_DNA"/>
</dbReference>
<gene>
    <name evidence="3" type="ORF">EHQ60_08130</name>
    <name evidence="2" type="ORF">ND810_04560</name>
</gene>
<evidence type="ECO:0000256" key="1">
    <source>
        <dbReference type="SAM" id="Phobius"/>
    </source>
</evidence>
<proteinExistence type="predicted"/>
<name>A0A5F2AGE9_9LEPT</name>
<dbReference type="RefSeq" id="WP_100717578.1">
    <property type="nucleotide sequence ID" value="NZ_JAIZBN010000001.1"/>
</dbReference>
<keyword evidence="4" id="KW-1185">Reference proteome</keyword>
<comment type="caution">
    <text evidence="2">The sequence shown here is derived from an EMBL/GenBank/DDBJ whole genome shotgun (WGS) entry which is preliminary data.</text>
</comment>
<dbReference type="Proteomes" id="UP000297352">
    <property type="component" value="Unassembled WGS sequence"/>
</dbReference>
<feature type="transmembrane region" description="Helical" evidence="1">
    <location>
        <begin position="5"/>
        <end position="23"/>
    </location>
</feature>
<reference evidence="3" key="1">
    <citation type="submission" date="2018-10" db="EMBL/GenBank/DDBJ databases">
        <authorList>
            <person name="Vincent A.T."/>
            <person name="Schiettekatte O."/>
            <person name="Bourhy P."/>
            <person name="Veyrier F.J."/>
            <person name="Picardeau M."/>
        </authorList>
    </citation>
    <scope>NUCLEOTIDE SEQUENCE</scope>
    <source>
        <strain evidence="3">201702449</strain>
    </source>
</reference>
<dbReference type="AlphaFoldDB" id="A0A5F2AGE9"/>
<evidence type="ECO:0000313" key="3">
    <source>
        <dbReference type="EMBL" id="TGL71562.1"/>
    </source>
</evidence>
<evidence type="ECO:0000313" key="5">
    <source>
        <dbReference type="Proteomes" id="UP001209694"/>
    </source>
</evidence>
<keyword evidence="1" id="KW-0812">Transmembrane</keyword>
<keyword evidence="1" id="KW-1133">Transmembrane helix</keyword>
<feature type="transmembrane region" description="Helical" evidence="1">
    <location>
        <begin position="55"/>
        <end position="75"/>
    </location>
</feature>